<name>A0A1R1Y7T6_9FUNG</name>
<feature type="compositionally biased region" description="Low complexity" evidence="2">
    <location>
        <begin position="473"/>
        <end position="482"/>
    </location>
</feature>
<feature type="compositionally biased region" description="Basic and acidic residues" evidence="2">
    <location>
        <begin position="449"/>
        <end position="461"/>
    </location>
</feature>
<dbReference type="InterPro" id="IPR035979">
    <property type="entry name" value="RBD_domain_sf"/>
</dbReference>
<dbReference type="Gene3D" id="3.30.70.330">
    <property type="match status" value="2"/>
</dbReference>
<dbReference type="Pfam" id="PF00076">
    <property type="entry name" value="RRM_1"/>
    <property type="match status" value="2"/>
</dbReference>
<dbReference type="SMART" id="SM00360">
    <property type="entry name" value="RRM"/>
    <property type="match status" value="1"/>
</dbReference>
<feature type="compositionally biased region" description="Polar residues" evidence="2">
    <location>
        <begin position="364"/>
        <end position="416"/>
    </location>
</feature>
<dbReference type="AlphaFoldDB" id="A0A1R1Y7T6"/>
<organism evidence="4 5">
    <name type="scientific">Smittium culicis</name>
    <dbReference type="NCBI Taxonomy" id="133412"/>
    <lineage>
        <taxon>Eukaryota</taxon>
        <taxon>Fungi</taxon>
        <taxon>Fungi incertae sedis</taxon>
        <taxon>Zoopagomycota</taxon>
        <taxon>Kickxellomycotina</taxon>
        <taxon>Harpellomycetes</taxon>
        <taxon>Harpellales</taxon>
        <taxon>Legeriomycetaceae</taxon>
        <taxon>Smittium</taxon>
    </lineage>
</organism>
<comment type="caution">
    <text evidence="4">The sequence shown here is derived from an EMBL/GenBank/DDBJ whole genome shotgun (WGS) entry which is preliminary data.</text>
</comment>
<feature type="compositionally biased region" description="Low complexity" evidence="2">
    <location>
        <begin position="49"/>
        <end position="83"/>
    </location>
</feature>
<keyword evidence="1" id="KW-0694">RNA-binding</keyword>
<feature type="compositionally biased region" description="Basic and acidic residues" evidence="2">
    <location>
        <begin position="32"/>
        <end position="41"/>
    </location>
</feature>
<dbReference type="InterPro" id="IPR012677">
    <property type="entry name" value="Nucleotide-bd_a/b_plait_sf"/>
</dbReference>
<feature type="domain" description="RRM" evidence="3">
    <location>
        <begin position="89"/>
        <end position="170"/>
    </location>
</feature>
<feature type="region of interest" description="Disordered" evidence="2">
    <location>
        <begin position="341"/>
        <end position="494"/>
    </location>
</feature>
<dbReference type="SUPFAM" id="SSF54928">
    <property type="entry name" value="RNA-binding domain, RBD"/>
    <property type="match status" value="2"/>
</dbReference>
<proteinExistence type="predicted"/>
<evidence type="ECO:0000313" key="4">
    <source>
        <dbReference type="EMBL" id="OMJ23002.1"/>
    </source>
</evidence>
<evidence type="ECO:0000259" key="3">
    <source>
        <dbReference type="PROSITE" id="PS50102"/>
    </source>
</evidence>
<evidence type="ECO:0000256" key="1">
    <source>
        <dbReference type="PROSITE-ProRule" id="PRU00176"/>
    </source>
</evidence>
<sequence>MRDLATGRPRGFGFVTFADNDSINKVLQEPSHFVDEKRIDPKPAVPRDQQSNQTNINQSNSSNYQSQNSFRQQNNFNNPQNQSYDQKPDTLFAGGLPPSATEDDLRNSFSQFGNIVEIKMMFDRETGRSRGFAFIQFENESNVKQAIQTCEQGEGLLIHDKRVDVKRAVHKKKAIMQQQQQHQQMQMQMQYQMQDMSGMLAASQYGMMGGYPGAYGQVANPMAYGMVSGATPSSGVTPNSASMMAGYPYPGSSAVAGAAGAGTGAGMNGMNPNAAMMAGYGYGMMNPSMMANYGYAMMNPAYMGQTDYQQQAGQGLSQQQSSMGMQMYGYPGGAAGNANGGGGYDPNSTSSAAGMMMGQGNYDDGNNSYAENGPNSNSRDTDYTSDQKSPKQYKQQGSGSSGKIHSDNYSNQQSQHNGGSYRNSSVNSNSSRRDRRDRSKDVSGSGGGNRRDRSADRDRASRGYSSGAGGGSNSRSNQAGGRKNNPSGYANYGR</sequence>
<dbReference type="InterPro" id="IPR000504">
    <property type="entry name" value="RRM_dom"/>
</dbReference>
<dbReference type="InterPro" id="IPR053260">
    <property type="entry name" value="hnRNP"/>
</dbReference>
<dbReference type="OrthoDB" id="1875751at2759"/>
<evidence type="ECO:0000256" key="2">
    <source>
        <dbReference type="SAM" id="MobiDB-lite"/>
    </source>
</evidence>
<feature type="compositionally biased region" description="Basic and acidic residues" evidence="2">
    <location>
        <begin position="431"/>
        <end position="441"/>
    </location>
</feature>
<keyword evidence="5" id="KW-1185">Reference proteome</keyword>
<dbReference type="PROSITE" id="PS50102">
    <property type="entry name" value="RRM"/>
    <property type="match status" value="2"/>
</dbReference>
<feature type="region of interest" description="Disordered" evidence="2">
    <location>
        <begin position="29"/>
        <end position="105"/>
    </location>
</feature>
<dbReference type="PANTHER" id="PTHR48035">
    <property type="entry name" value="HETEROGENEOUS NUCLEAR RIBONUCLEOPROTEIN 1"/>
    <property type="match status" value="1"/>
</dbReference>
<evidence type="ECO:0000313" key="5">
    <source>
        <dbReference type="Proteomes" id="UP000187283"/>
    </source>
</evidence>
<dbReference type="Proteomes" id="UP000187283">
    <property type="component" value="Unassembled WGS sequence"/>
</dbReference>
<dbReference type="PANTHER" id="PTHR48035:SF2">
    <property type="entry name" value="RNA-BINDING REGION RNP-1 DOMAIN-CONTAINING PROTEIN"/>
    <property type="match status" value="1"/>
</dbReference>
<dbReference type="STRING" id="133412.A0A1R1Y7T6"/>
<reference evidence="4 5" key="1">
    <citation type="submission" date="2017-01" db="EMBL/GenBank/DDBJ databases">
        <authorList>
            <person name="Mah S.A."/>
            <person name="Swanson W.J."/>
            <person name="Moy G.W."/>
            <person name="Vacquier V.D."/>
        </authorList>
    </citation>
    <scope>NUCLEOTIDE SEQUENCE [LARGE SCALE GENOMIC DNA]</scope>
    <source>
        <strain evidence="4 5">GSMNP</strain>
    </source>
</reference>
<dbReference type="GO" id="GO:0003723">
    <property type="term" value="F:RNA binding"/>
    <property type="evidence" value="ECO:0007669"/>
    <property type="project" value="UniProtKB-UniRule"/>
</dbReference>
<dbReference type="EMBL" id="LSSN01000628">
    <property type="protein sequence ID" value="OMJ23002.1"/>
    <property type="molecule type" value="Genomic_DNA"/>
</dbReference>
<accession>A0A1R1Y7T6</accession>
<feature type="domain" description="RRM" evidence="3">
    <location>
        <begin position="1"/>
        <end position="61"/>
    </location>
</feature>
<gene>
    <name evidence="4" type="ORF">AYI70_g2533</name>
</gene>
<feature type="compositionally biased region" description="Low complexity" evidence="2">
    <location>
        <begin position="417"/>
        <end position="430"/>
    </location>
</feature>
<protein>
    <submittedName>
        <fullName evidence="4">Putative RNA-binding protein</fullName>
    </submittedName>
</protein>